<gene>
    <name evidence="3" type="ORF">PR048_011547</name>
</gene>
<feature type="compositionally biased region" description="Basic and acidic residues" evidence="1">
    <location>
        <begin position="189"/>
        <end position="198"/>
    </location>
</feature>
<dbReference type="Proteomes" id="UP001159363">
    <property type="component" value="Chromosome X"/>
</dbReference>
<feature type="region of interest" description="Disordered" evidence="1">
    <location>
        <begin position="153"/>
        <end position="215"/>
    </location>
</feature>
<name>A0ABQ9HM19_9NEOP</name>
<dbReference type="PANTHER" id="PTHR37984">
    <property type="entry name" value="PROTEIN CBG26694"/>
    <property type="match status" value="1"/>
</dbReference>
<evidence type="ECO:0000313" key="4">
    <source>
        <dbReference type="Proteomes" id="UP001159363"/>
    </source>
</evidence>
<evidence type="ECO:0000313" key="3">
    <source>
        <dbReference type="EMBL" id="KAJ8885350.1"/>
    </source>
</evidence>
<dbReference type="Gene3D" id="3.30.420.10">
    <property type="entry name" value="Ribonuclease H-like superfamily/Ribonuclease H"/>
    <property type="match status" value="1"/>
</dbReference>
<dbReference type="InterPro" id="IPR036397">
    <property type="entry name" value="RNaseH_sf"/>
</dbReference>
<proteinExistence type="predicted"/>
<evidence type="ECO:0000256" key="1">
    <source>
        <dbReference type="SAM" id="MobiDB-lite"/>
    </source>
</evidence>
<sequence length="215" mass="24867">MYVASDLFHYKGKTFFLSRTLTLHGIPDKLRKDGGPQYASHQSQKFREEWNFQHRILSPHYPRSNCLVERYTEIDRVNKNRHKPAPLQATQDAEVVQAVPNSRSYIIDSPRGRYRRNLWFLKPLKGERPQSAQDKYPLQGATISPPRTSPGGIFPEISESLQFPSAEPGNHEAGDHGNNSRSTSPDFRWFSHDPEHPSTFRNTYEYQMANAPRKM</sequence>
<dbReference type="SUPFAM" id="SSF53098">
    <property type="entry name" value="Ribonuclease H-like"/>
    <property type="match status" value="1"/>
</dbReference>
<dbReference type="EMBL" id="JARBHB010000004">
    <property type="protein sequence ID" value="KAJ8885350.1"/>
    <property type="molecule type" value="Genomic_DNA"/>
</dbReference>
<feature type="domain" description="Integrase catalytic" evidence="2">
    <location>
        <begin position="1"/>
        <end position="74"/>
    </location>
</feature>
<reference evidence="3 4" key="1">
    <citation type="submission" date="2023-02" db="EMBL/GenBank/DDBJ databases">
        <title>LHISI_Scaffold_Assembly.</title>
        <authorList>
            <person name="Stuart O.P."/>
            <person name="Cleave R."/>
            <person name="Magrath M.J.L."/>
            <person name="Mikheyev A.S."/>
        </authorList>
    </citation>
    <scope>NUCLEOTIDE SEQUENCE [LARGE SCALE GENOMIC DNA]</scope>
    <source>
        <strain evidence="3">Daus_M_001</strain>
        <tissue evidence="3">Leg muscle</tissue>
    </source>
</reference>
<organism evidence="3 4">
    <name type="scientific">Dryococelus australis</name>
    <dbReference type="NCBI Taxonomy" id="614101"/>
    <lineage>
        <taxon>Eukaryota</taxon>
        <taxon>Metazoa</taxon>
        <taxon>Ecdysozoa</taxon>
        <taxon>Arthropoda</taxon>
        <taxon>Hexapoda</taxon>
        <taxon>Insecta</taxon>
        <taxon>Pterygota</taxon>
        <taxon>Neoptera</taxon>
        <taxon>Polyneoptera</taxon>
        <taxon>Phasmatodea</taxon>
        <taxon>Verophasmatodea</taxon>
        <taxon>Anareolatae</taxon>
        <taxon>Phasmatidae</taxon>
        <taxon>Eurycanthinae</taxon>
        <taxon>Dryococelus</taxon>
    </lineage>
</organism>
<evidence type="ECO:0000259" key="2">
    <source>
        <dbReference type="PROSITE" id="PS50994"/>
    </source>
</evidence>
<dbReference type="InterPro" id="IPR001584">
    <property type="entry name" value="Integrase_cat-core"/>
</dbReference>
<dbReference type="PANTHER" id="PTHR37984:SF7">
    <property type="entry name" value="INTEGRASE CATALYTIC DOMAIN-CONTAINING PROTEIN"/>
    <property type="match status" value="1"/>
</dbReference>
<dbReference type="InterPro" id="IPR012337">
    <property type="entry name" value="RNaseH-like_sf"/>
</dbReference>
<accession>A0ABQ9HM19</accession>
<dbReference type="PROSITE" id="PS50994">
    <property type="entry name" value="INTEGRASE"/>
    <property type="match status" value="1"/>
</dbReference>
<dbReference type="InterPro" id="IPR050951">
    <property type="entry name" value="Retrovirus_Pol_polyprotein"/>
</dbReference>
<comment type="caution">
    <text evidence="3">The sequence shown here is derived from an EMBL/GenBank/DDBJ whole genome shotgun (WGS) entry which is preliminary data.</text>
</comment>
<protein>
    <recommendedName>
        <fullName evidence="2">Integrase catalytic domain-containing protein</fullName>
    </recommendedName>
</protein>
<keyword evidence="4" id="KW-1185">Reference proteome</keyword>